<dbReference type="KEGG" id="adp:NCTC12871_00436"/>
<evidence type="ECO:0000313" key="4">
    <source>
        <dbReference type="Proteomes" id="UP000279799"/>
    </source>
</evidence>
<reference evidence="3 4" key="1">
    <citation type="submission" date="2018-12" db="EMBL/GenBank/DDBJ databases">
        <authorList>
            <consortium name="Pathogen Informatics"/>
        </authorList>
    </citation>
    <scope>NUCLEOTIDE SEQUENCE [LARGE SCALE GENOMIC DNA]</scope>
    <source>
        <strain evidence="3 4">NCTC12871</strain>
    </source>
</reference>
<dbReference type="NCBIfam" id="TIGR00251">
    <property type="entry name" value="DUF167 family protein"/>
    <property type="match status" value="1"/>
</dbReference>
<dbReference type="RefSeq" id="WP_126598570.1">
    <property type="nucleotide sequence ID" value="NZ_LR134510.1"/>
</dbReference>
<dbReference type="InterPro" id="IPR003746">
    <property type="entry name" value="DUF167"/>
</dbReference>
<dbReference type="SMART" id="SM01152">
    <property type="entry name" value="DUF167"/>
    <property type="match status" value="1"/>
</dbReference>
<dbReference type="AlphaFoldDB" id="A0A448TSK1"/>
<dbReference type="SUPFAM" id="SSF69786">
    <property type="entry name" value="YggU-like"/>
    <property type="match status" value="1"/>
</dbReference>
<dbReference type="Proteomes" id="UP000279799">
    <property type="component" value="Chromosome"/>
</dbReference>
<protein>
    <recommendedName>
        <fullName evidence="2">UPF0235 protein NCTC12871_00436</fullName>
    </recommendedName>
</protein>
<dbReference type="EMBL" id="LR134510">
    <property type="protein sequence ID" value="VEJ09007.1"/>
    <property type="molecule type" value="Genomic_DNA"/>
</dbReference>
<evidence type="ECO:0000313" key="3">
    <source>
        <dbReference type="EMBL" id="VEJ09007.1"/>
    </source>
</evidence>
<dbReference type="NCBIfam" id="NF003466">
    <property type="entry name" value="PRK05090.1"/>
    <property type="match status" value="1"/>
</dbReference>
<gene>
    <name evidence="3" type="primary">yggU</name>
    <name evidence="3" type="ORF">NCTC12871_00436</name>
</gene>
<comment type="similarity">
    <text evidence="1 2">Belongs to the UPF0235 family.</text>
</comment>
<name>A0A448TSK1_9PAST</name>
<dbReference type="HAMAP" id="MF_00634">
    <property type="entry name" value="UPF0235"/>
    <property type="match status" value="1"/>
</dbReference>
<dbReference type="InterPro" id="IPR036591">
    <property type="entry name" value="YggU-like_sf"/>
</dbReference>
<dbReference type="PANTHER" id="PTHR13420">
    <property type="entry name" value="UPF0235 PROTEIN C15ORF40"/>
    <property type="match status" value="1"/>
</dbReference>
<proteinExistence type="inferred from homology"/>
<dbReference type="PANTHER" id="PTHR13420:SF7">
    <property type="entry name" value="UPF0235 PROTEIN C15ORF40"/>
    <property type="match status" value="1"/>
</dbReference>
<dbReference type="GO" id="GO:0005737">
    <property type="term" value="C:cytoplasm"/>
    <property type="evidence" value="ECO:0007669"/>
    <property type="project" value="TreeGrafter"/>
</dbReference>
<sequence>MPPIYLQEGDLHIRLFLQPKASKDQFVGIHNDELKITITAPPIDGKANEHLIKFLSKSFRVPKSAVILEKGELSRHKYVRIQAPKQIPEIIQRLLSDFNQKMSEN</sequence>
<accession>A0A448TSK1</accession>
<dbReference type="OrthoDB" id="9800587at2"/>
<dbReference type="Pfam" id="PF02594">
    <property type="entry name" value="DUF167"/>
    <property type="match status" value="1"/>
</dbReference>
<evidence type="ECO:0000256" key="1">
    <source>
        <dbReference type="ARBA" id="ARBA00010364"/>
    </source>
</evidence>
<keyword evidence="4" id="KW-1185">Reference proteome</keyword>
<evidence type="ECO:0000256" key="2">
    <source>
        <dbReference type="HAMAP-Rule" id="MF_00634"/>
    </source>
</evidence>
<dbReference type="Gene3D" id="3.30.1200.10">
    <property type="entry name" value="YggU-like"/>
    <property type="match status" value="1"/>
</dbReference>
<organism evidence="3 4">
    <name type="scientific">Actinobacillus delphinicola</name>
    <dbReference type="NCBI Taxonomy" id="51161"/>
    <lineage>
        <taxon>Bacteria</taxon>
        <taxon>Pseudomonadati</taxon>
        <taxon>Pseudomonadota</taxon>
        <taxon>Gammaproteobacteria</taxon>
        <taxon>Pasteurellales</taxon>
        <taxon>Pasteurellaceae</taxon>
        <taxon>Actinobacillus</taxon>
    </lineage>
</organism>